<feature type="non-terminal residue" evidence="1">
    <location>
        <position position="52"/>
    </location>
</feature>
<gene>
    <name evidence="1" type="ORF">GUJ93_ZPchr0012g20406</name>
</gene>
<name>A0A8J5WU98_ZIZPA</name>
<reference evidence="1" key="1">
    <citation type="journal article" date="2021" name="bioRxiv">
        <title>Whole Genome Assembly and Annotation of Northern Wild Rice, Zizania palustris L., Supports a Whole Genome Duplication in the Zizania Genus.</title>
        <authorList>
            <person name="Haas M."/>
            <person name="Kono T."/>
            <person name="Macchietto M."/>
            <person name="Millas R."/>
            <person name="McGilp L."/>
            <person name="Shao M."/>
            <person name="Duquette J."/>
            <person name="Hirsch C.N."/>
            <person name="Kimball J."/>
        </authorList>
    </citation>
    <scope>NUCLEOTIDE SEQUENCE</scope>
    <source>
        <tissue evidence="1">Fresh leaf tissue</tissue>
    </source>
</reference>
<accession>A0A8J5WU98</accession>
<proteinExistence type="predicted"/>
<evidence type="ECO:0000313" key="1">
    <source>
        <dbReference type="EMBL" id="KAG8094654.1"/>
    </source>
</evidence>
<dbReference type="AlphaFoldDB" id="A0A8J5WU98"/>
<dbReference type="EMBL" id="JAAALK010000080">
    <property type="protein sequence ID" value="KAG8094654.1"/>
    <property type="molecule type" value="Genomic_DNA"/>
</dbReference>
<reference evidence="1" key="2">
    <citation type="submission" date="2021-02" db="EMBL/GenBank/DDBJ databases">
        <authorList>
            <person name="Kimball J.A."/>
            <person name="Haas M.W."/>
            <person name="Macchietto M."/>
            <person name="Kono T."/>
            <person name="Duquette J."/>
            <person name="Shao M."/>
        </authorList>
    </citation>
    <scope>NUCLEOTIDE SEQUENCE</scope>
    <source>
        <tissue evidence="1">Fresh leaf tissue</tissue>
    </source>
</reference>
<organism evidence="1 2">
    <name type="scientific">Zizania palustris</name>
    <name type="common">Northern wild rice</name>
    <dbReference type="NCBI Taxonomy" id="103762"/>
    <lineage>
        <taxon>Eukaryota</taxon>
        <taxon>Viridiplantae</taxon>
        <taxon>Streptophyta</taxon>
        <taxon>Embryophyta</taxon>
        <taxon>Tracheophyta</taxon>
        <taxon>Spermatophyta</taxon>
        <taxon>Magnoliopsida</taxon>
        <taxon>Liliopsida</taxon>
        <taxon>Poales</taxon>
        <taxon>Poaceae</taxon>
        <taxon>BOP clade</taxon>
        <taxon>Oryzoideae</taxon>
        <taxon>Oryzeae</taxon>
        <taxon>Zizaniinae</taxon>
        <taxon>Zizania</taxon>
    </lineage>
</organism>
<keyword evidence="2" id="KW-1185">Reference proteome</keyword>
<evidence type="ECO:0000313" key="2">
    <source>
        <dbReference type="Proteomes" id="UP000729402"/>
    </source>
</evidence>
<dbReference type="Proteomes" id="UP000729402">
    <property type="component" value="Unassembled WGS sequence"/>
</dbReference>
<protein>
    <submittedName>
        <fullName evidence="1">Uncharacterized protein</fullName>
    </submittedName>
</protein>
<sequence length="52" mass="5842">MEEHRLGGGERRPIPAAARRLVLAGTPPLCVWRKFWDGLRALQKRGESEASD</sequence>
<comment type="caution">
    <text evidence="1">The sequence shown here is derived from an EMBL/GenBank/DDBJ whole genome shotgun (WGS) entry which is preliminary data.</text>
</comment>